<keyword evidence="5 8" id="KW-0812">Transmembrane</keyword>
<comment type="similarity">
    <text evidence="2 8">Belongs to the 4-toluene sulfonate uptake permease (TSUP) (TC 2.A.102) family.</text>
</comment>
<feature type="transmembrane region" description="Helical" evidence="8">
    <location>
        <begin position="167"/>
        <end position="186"/>
    </location>
</feature>
<feature type="transmembrane region" description="Helical" evidence="8">
    <location>
        <begin position="42"/>
        <end position="59"/>
    </location>
</feature>
<feature type="transmembrane region" description="Helical" evidence="8">
    <location>
        <begin position="96"/>
        <end position="115"/>
    </location>
</feature>
<keyword evidence="7 8" id="KW-0472">Membrane</keyword>
<feature type="transmembrane region" description="Helical" evidence="8">
    <location>
        <begin position="223"/>
        <end position="241"/>
    </location>
</feature>
<dbReference type="Proteomes" id="UP000680815">
    <property type="component" value="Unassembled WGS sequence"/>
</dbReference>
<proteinExistence type="inferred from homology"/>
<reference evidence="9 10" key="1">
    <citation type="submission" date="2021-03" db="EMBL/GenBank/DDBJ databases">
        <authorList>
            <person name="So Y."/>
        </authorList>
    </citation>
    <scope>NUCLEOTIDE SEQUENCE [LARGE SCALE GENOMIC DNA]</scope>
    <source>
        <strain evidence="9 10">PWR1</strain>
    </source>
</reference>
<keyword evidence="3" id="KW-0813">Transport</keyword>
<dbReference type="InterPro" id="IPR052017">
    <property type="entry name" value="TSUP"/>
</dbReference>
<dbReference type="Pfam" id="PF01925">
    <property type="entry name" value="TauE"/>
    <property type="match status" value="1"/>
</dbReference>
<name>A0ABS4B138_9PROT</name>
<keyword evidence="6 8" id="KW-1133">Transmembrane helix</keyword>
<dbReference type="InterPro" id="IPR002781">
    <property type="entry name" value="TM_pro_TauE-like"/>
</dbReference>
<feature type="transmembrane region" description="Helical" evidence="8">
    <location>
        <begin position="192"/>
        <end position="211"/>
    </location>
</feature>
<keyword evidence="10" id="KW-1185">Reference proteome</keyword>
<evidence type="ECO:0000256" key="4">
    <source>
        <dbReference type="ARBA" id="ARBA00022475"/>
    </source>
</evidence>
<evidence type="ECO:0000256" key="3">
    <source>
        <dbReference type="ARBA" id="ARBA00022448"/>
    </source>
</evidence>
<evidence type="ECO:0000256" key="5">
    <source>
        <dbReference type="ARBA" id="ARBA00022692"/>
    </source>
</evidence>
<feature type="transmembrane region" description="Helical" evidence="8">
    <location>
        <begin position="135"/>
        <end position="155"/>
    </location>
</feature>
<feature type="transmembrane region" description="Helical" evidence="8">
    <location>
        <begin position="6"/>
        <end position="35"/>
    </location>
</feature>
<evidence type="ECO:0000256" key="1">
    <source>
        <dbReference type="ARBA" id="ARBA00004651"/>
    </source>
</evidence>
<dbReference type="PANTHER" id="PTHR30269:SF32">
    <property type="entry name" value="MEMBRANE TRANSPORTER PROTEIN-RELATED"/>
    <property type="match status" value="1"/>
</dbReference>
<comment type="caution">
    <text evidence="9">The sequence shown here is derived from an EMBL/GenBank/DDBJ whole genome shotgun (WGS) entry which is preliminary data.</text>
</comment>
<evidence type="ECO:0000313" key="9">
    <source>
        <dbReference type="EMBL" id="MBP0466572.1"/>
    </source>
</evidence>
<keyword evidence="4 8" id="KW-1003">Cell membrane</keyword>
<dbReference type="PANTHER" id="PTHR30269">
    <property type="entry name" value="TRANSMEMBRANE PROTEIN YFCA"/>
    <property type="match status" value="1"/>
</dbReference>
<dbReference type="EMBL" id="JAGIYZ010000031">
    <property type="protein sequence ID" value="MBP0466572.1"/>
    <property type="molecule type" value="Genomic_DNA"/>
</dbReference>
<evidence type="ECO:0000256" key="2">
    <source>
        <dbReference type="ARBA" id="ARBA00009142"/>
    </source>
</evidence>
<evidence type="ECO:0000313" key="10">
    <source>
        <dbReference type="Proteomes" id="UP000680815"/>
    </source>
</evidence>
<evidence type="ECO:0000256" key="6">
    <source>
        <dbReference type="ARBA" id="ARBA00022989"/>
    </source>
</evidence>
<organism evidence="9 10">
    <name type="scientific">Roseomonas nitratireducens</name>
    <dbReference type="NCBI Taxonomy" id="2820810"/>
    <lineage>
        <taxon>Bacteria</taxon>
        <taxon>Pseudomonadati</taxon>
        <taxon>Pseudomonadota</taxon>
        <taxon>Alphaproteobacteria</taxon>
        <taxon>Acetobacterales</taxon>
        <taxon>Roseomonadaceae</taxon>
        <taxon>Roseomonas</taxon>
    </lineage>
</organism>
<accession>A0ABS4B138</accession>
<protein>
    <recommendedName>
        <fullName evidence="8">Probable membrane transporter protein</fullName>
    </recommendedName>
</protein>
<sequence>MADLLLILPVFFLAGLVKGVAGFGLPTVSIALLALMRPLPEAMALMLVPSLATNLWQAFAGGTLRQVAPRIGPFLACAAAACFLAAGLLARADVALLSGLLGITLVASAAFALAAPSLPAPAPRAERWLGPPMGAVSGAIAGLTGSFLVPAAPWLQAIRLPREQFVQGFGLGVVLVNGALAAGLAGGGMLPAGLGLASLAGLAPAFAGMALGRRVRLRLDEAAFRRTVQVALGLLGLWLALRGFGAT</sequence>
<feature type="transmembrane region" description="Helical" evidence="8">
    <location>
        <begin position="71"/>
        <end position="89"/>
    </location>
</feature>
<comment type="subcellular location">
    <subcellularLocation>
        <location evidence="1 8">Cell membrane</location>
        <topology evidence="1 8">Multi-pass membrane protein</topology>
    </subcellularLocation>
</comment>
<evidence type="ECO:0000256" key="7">
    <source>
        <dbReference type="ARBA" id="ARBA00023136"/>
    </source>
</evidence>
<dbReference type="RefSeq" id="WP_209353970.1">
    <property type="nucleotide sequence ID" value="NZ_JAGIYZ010000031.1"/>
</dbReference>
<evidence type="ECO:0000256" key="8">
    <source>
        <dbReference type="RuleBase" id="RU363041"/>
    </source>
</evidence>
<gene>
    <name evidence="9" type="ORF">J5Y09_21770</name>
</gene>